<reference evidence="1" key="1">
    <citation type="submission" date="2023-06" db="EMBL/GenBank/DDBJ databases">
        <title>Genome-scale phylogeny and comparative genomics of the fungal order Sordariales.</title>
        <authorList>
            <consortium name="Lawrence Berkeley National Laboratory"/>
            <person name="Hensen N."/>
            <person name="Bonometti L."/>
            <person name="Westerberg I."/>
            <person name="Brannstrom I.O."/>
            <person name="Guillou S."/>
            <person name="Cros-Aarteil S."/>
            <person name="Calhoun S."/>
            <person name="Haridas S."/>
            <person name="Kuo A."/>
            <person name="Mondo S."/>
            <person name="Pangilinan J."/>
            <person name="Riley R."/>
            <person name="Labutti K."/>
            <person name="Andreopoulos B."/>
            <person name="Lipzen A."/>
            <person name="Chen C."/>
            <person name="Yanf M."/>
            <person name="Daum C."/>
            <person name="Ng V."/>
            <person name="Clum A."/>
            <person name="Steindorff A."/>
            <person name="Ohm R."/>
            <person name="Martin F."/>
            <person name="Silar P."/>
            <person name="Natvig D."/>
            <person name="Lalanne C."/>
            <person name="Gautier V."/>
            <person name="Ament-Velasquez S.L."/>
            <person name="Kruys A."/>
            <person name="Hutchinson M.I."/>
            <person name="Powell A.J."/>
            <person name="Barry K."/>
            <person name="Miller A.N."/>
            <person name="Grigoriev I.V."/>
            <person name="Debuchy R."/>
            <person name="Gladieux P."/>
            <person name="Thoren M.H."/>
            <person name="Johannesson H."/>
        </authorList>
    </citation>
    <scope>NUCLEOTIDE SEQUENCE</scope>
    <source>
        <strain evidence="1">SMH2532-1</strain>
    </source>
</reference>
<comment type="caution">
    <text evidence="1">The sequence shown here is derived from an EMBL/GenBank/DDBJ whole genome shotgun (WGS) entry which is preliminary data.</text>
</comment>
<dbReference type="EMBL" id="JAULSV010000006">
    <property type="protein sequence ID" value="KAK0640731.1"/>
    <property type="molecule type" value="Genomic_DNA"/>
</dbReference>
<protein>
    <submittedName>
        <fullName evidence="1">Uncharacterized protein</fullName>
    </submittedName>
</protein>
<organism evidence="1 2">
    <name type="scientific">Cercophora newfieldiana</name>
    <dbReference type="NCBI Taxonomy" id="92897"/>
    <lineage>
        <taxon>Eukaryota</taxon>
        <taxon>Fungi</taxon>
        <taxon>Dikarya</taxon>
        <taxon>Ascomycota</taxon>
        <taxon>Pezizomycotina</taxon>
        <taxon>Sordariomycetes</taxon>
        <taxon>Sordariomycetidae</taxon>
        <taxon>Sordariales</taxon>
        <taxon>Lasiosphaeriaceae</taxon>
        <taxon>Cercophora</taxon>
    </lineage>
</organism>
<dbReference type="Proteomes" id="UP001174936">
    <property type="component" value="Unassembled WGS sequence"/>
</dbReference>
<evidence type="ECO:0000313" key="2">
    <source>
        <dbReference type="Proteomes" id="UP001174936"/>
    </source>
</evidence>
<name>A0AA40CJ21_9PEZI</name>
<sequence length="130" mass="13571">MSNATCPPGNELLVFDALSIPSNITTVFIPGSNASNPSMTTCCAPNPVKVSKGCYEWCEVPKSRLHNSSQREIEGDFVTCLSANGLNVSQSSILGVHVATSLAVGKEVSVKGVGVWLLIVAGVWGFGGLF</sequence>
<accession>A0AA40CJ21</accession>
<gene>
    <name evidence="1" type="ORF">B0T16DRAFT_460888</name>
</gene>
<dbReference type="AlphaFoldDB" id="A0AA40CJ21"/>
<evidence type="ECO:0000313" key="1">
    <source>
        <dbReference type="EMBL" id="KAK0640731.1"/>
    </source>
</evidence>
<keyword evidence="2" id="KW-1185">Reference proteome</keyword>
<proteinExistence type="predicted"/>